<reference evidence="2 3" key="1">
    <citation type="journal article" date="2018" name="Front. Microbiol.">
        <title>Prospects for Fungal Bioremediation of Acidic Radioactive Waste Sites: Characterization and Genome Sequence of Rhodotorula taiwanensis MD1149.</title>
        <authorList>
            <person name="Tkavc R."/>
            <person name="Matrosova V.Y."/>
            <person name="Grichenko O.E."/>
            <person name="Gostincar C."/>
            <person name="Volpe R.P."/>
            <person name="Klimenkova P."/>
            <person name="Gaidamakova E.K."/>
            <person name="Zhou C.E."/>
            <person name="Stewart B.J."/>
            <person name="Lyman M.G."/>
            <person name="Malfatti S.A."/>
            <person name="Rubinfeld B."/>
            <person name="Courtot M."/>
            <person name="Singh J."/>
            <person name="Dalgard C.L."/>
            <person name="Hamilton T."/>
            <person name="Frey K.G."/>
            <person name="Gunde-Cimerman N."/>
            <person name="Dugan L."/>
            <person name="Daly M.J."/>
        </authorList>
    </citation>
    <scope>NUCLEOTIDE SEQUENCE [LARGE SCALE GENOMIC DNA]</scope>
    <source>
        <strain evidence="2 3">MD1149</strain>
    </source>
</reference>
<gene>
    <name evidence="2" type="ORF">BMF94_6478</name>
</gene>
<evidence type="ECO:0000256" key="1">
    <source>
        <dbReference type="SAM" id="MobiDB-lite"/>
    </source>
</evidence>
<evidence type="ECO:0000313" key="3">
    <source>
        <dbReference type="Proteomes" id="UP000237144"/>
    </source>
</evidence>
<protein>
    <submittedName>
        <fullName evidence="2">Uncharacterized protein</fullName>
    </submittedName>
</protein>
<comment type="caution">
    <text evidence="2">The sequence shown here is derived from an EMBL/GenBank/DDBJ whole genome shotgun (WGS) entry which is preliminary data.</text>
</comment>
<evidence type="ECO:0000313" key="2">
    <source>
        <dbReference type="EMBL" id="POY70563.1"/>
    </source>
</evidence>
<dbReference type="EMBL" id="PJQD01000115">
    <property type="protein sequence ID" value="POY70563.1"/>
    <property type="molecule type" value="Genomic_DNA"/>
</dbReference>
<dbReference type="AlphaFoldDB" id="A0A2S5B1B2"/>
<accession>A0A2S5B1B2</accession>
<dbReference type="Proteomes" id="UP000237144">
    <property type="component" value="Unassembled WGS sequence"/>
</dbReference>
<sequence>PSCAPLPCGHCLAYDNVTRGLCAKSAAEGSKWCDVHEELQAKLLKSYKRLTYAYEAFDDRSLPASLERVAEEESLATLRVWSAAARTKWLLARRVIVARAEHHQQFYAGGDWGHAKYVSTVALAQQNMEQMLRVIEQRAYIVRSIVCQPDQVTLRRSSAAWVLDLADSPTLVCEDRPSPSADLPSSRSGSRGKVQSLGSPPRTESKNAKRPRRDARAARPCPVIHDADADDSNAAFFAALAPQAPRRDPHDLLKELRELLVPPRDLPSTVSPQLWTTFAETIFRIVVLRVPSLAVLVLRSEPTDVHLCGCAAATPCGDGRPDLDKGIHSFLDSLERRFSGAGEGANDAHDAEDACISLWQALQYAKRSPDDPKQQYKEGLVDVVLFTDAIDALIRDQTADDSALFVLGGIVWKDKHPQVWERSHWDLLYQLVGCAGCTLIATRDFHTWTTNRRLALLGRFPDWYSDFTEAERIFRLSDLVLCTHNSCHAGRRVRRVEQKCKSCGGKGKHAKKVVHLEEWEAAWMFVKLPATGSTRILDYLAEQTHRYRVLARHVPTDTITHSPASDLKCAASSKECTCSTGNSLPLARVRSGLTPMERKSAKWTTTAVLPMDTILASLSKSSSPESRLHDTPYEDVIEAVVLDASPDSSPTHDSWLKFADQVAADVLQAQSYTSYADLRSAKVKEATRGGLLVASQSSGSPSARNLFRG</sequence>
<dbReference type="OrthoDB" id="10260712at2759"/>
<dbReference type="STRING" id="741276.A0A2S5B1B2"/>
<keyword evidence="3" id="KW-1185">Reference proteome</keyword>
<organism evidence="2 3">
    <name type="scientific">Rhodotorula taiwanensis</name>
    <dbReference type="NCBI Taxonomy" id="741276"/>
    <lineage>
        <taxon>Eukaryota</taxon>
        <taxon>Fungi</taxon>
        <taxon>Dikarya</taxon>
        <taxon>Basidiomycota</taxon>
        <taxon>Pucciniomycotina</taxon>
        <taxon>Microbotryomycetes</taxon>
        <taxon>Sporidiobolales</taxon>
        <taxon>Sporidiobolaceae</taxon>
        <taxon>Rhodotorula</taxon>
    </lineage>
</organism>
<feature type="non-terminal residue" evidence="2">
    <location>
        <position position="1"/>
    </location>
</feature>
<proteinExistence type="predicted"/>
<name>A0A2S5B1B2_9BASI</name>
<feature type="region of interest" description="Disordered" evidence="1">
    <location>
        <begin position="173"/>
        <end position="220"/>
    </location>
</feature>